<organism evidence="8 9">
    <name type="scientific">Aspergillus cavernicola</name>
    <dbReference type="NCBI Taxonomy" id="176166"/>
    <lineage>
        <taxon>Eukaryota</taxon>
        <taxon>Fungi</taxon>
        <taxon>Dikarya</taxon>
        <taxon>Ascomycota</taxon>
        <taxon>Pezizomycotina</taxon>
        <taxon>Eurotiomycetes</taxon>
        <taxon>Eurotiomycetidae</taxon>
        <taxon>Eurotiales</taxon>
        <taxon>Aspergillaceae</taxon>
        <taxon>Aspergillus</taxon>
        <taxon>Aspergillus subgen. Nidulantes</taxon>
    </lineage>
</organism>
<dbReference type="SUPFAM" id="SSF48403">
    <property type="entry name" value="Ankyrin repeat"/>
    <property type="match status" value="1"/>
</dbReference>
<evidence type="ECO:0000256" key="5">
    <source>
        <dbReference type="ARBA" id="ARBA00023145"/>
    </source>
</evidence>
<dbReference type="InterPro" id="IPR036770">
    <property type="entry name" value="Ankyrin_rpt-contain_sf"/>
</dbReference>
<evidence type="ECO:0000256" key="1">
    <source>
        <dbReference type="ARBA" id="ARBA00022670"/>
    </source>
</evidence>
<dbReference type="SUPFAM" id="SSF52743">
    <property type="entry name" value="Subtilisin-like"/>
    <property type="match status" value="1"/>
</dbReference>
<feature type="compositionally biased region" description="Basic and acidic residues" evidence="6">
    <location>
        <begin position="652"/>
        <end position="661"/>
    </location>
</feature>
<sequence length="1357" mass="151636">MEEDELWLSEEESEDEDPTDARSFTMAFTYQVRYGPWVEFRTRNRPGERQRPHVSVFKAGPRKKPAFTVSCNAKAMIHGELGGASLKMATLLVYEFRFRSYRGARIKEADILFEFKPQPGTTGGISVAKVRPDGVHKMEKSDQMEGHSVWAGINSGLLEGIGPEVGAEYSVEKVAKYHTVITGDRPQDDWGDYYEARFSLSENESEQDGIPSTLTACILLERDDDQDFVCVPTVSIKPNFLTKVATLFSTRDPDDPVYFSVEEPPFDVLEWQVSIDRTNIGATDLDGLWDFNVTEDFADLDLGDDLGPLPDNERRKDWTEVVHLLETGKADWDSLDNEDKLSLAYHDEKNTARPTFLHKMAENWESGEFRGLSRDTREKIVLFLLDEAIPHADKRDDPILTVAIGYYKTDFIEFIIAHRPEFLRTLLMSTDMKGMNCLHKAFKDTLLAAWKELINRKRTDRLASTMSTIMRLLEDADVAPIIAKDDVGNTPIHYAMDYRLCHIPGEYRYNGKVHRYEDIIRLLLKKAESAMKKVGVLFNNRHQSPYRYHSYVRAGIENQSRKEKNPQPSEKEAKSKGRENIKVDHHRYPGKGAGKQTVGEPSSRTPVTAKEDSLQVPFAFPSKANVPPAPKGGQKLARGPQHRPGSPVTPRMLEKESHLGEPKVLPLSRRPTTASDSKGDETEHKVVPDPTKPTNPAKPEIPKSASTAEAASWPGEEEKEAAASIVGFLKCFFIRNSSDRNAKDLLYGKIASDINLFFDASHLRGKKVDDVVRLIELVSKAGGFEDTLSYVKIPQLASETPGMPKTQPRQSVANEKRQLKRGSVGKEAKGRETLVKVFDKLVEVNVRRVLRLHVEDNADEWAHADTAIEQAIKGYSQYSGGIARESLEVGEWDWCKPDINLDVIKYAAPAVEHIHLHWSGNQTVLYGWASSENGIPLMCRNTRSSLSQITLHAYQVTPKLLSRSAVVSARSDGEQDPLLGEQSEKPRSDAWIEAMERFRKALMGMHRSGLLAEPRRVKVALIDDGIDLDDFNTYDTARYTGVSYCSGHGRDEDAWWKSTDGHGTIMANMISRINPWVALVVIKIQSSPSYIHGEGARSISPKSAADAINAAVMHGADIISMSWTITDLEYRMSLISDNVPDEEGKKKRADQTDLHLLRTAITEAVKNDKRLLICSAADDVRLIGDNTLPYSQAPGQILRIGSAGPHANRDPGSGSGGSITYYLPGNQVAEEQRAHSVKPIVYHNGSSVSTALAAGLASFIMYCAHCLDSCGTGNSRQGRARALRNHTNMRKAFSSINRYLEWKDDEKMVPVWGIFGDKGSLLDKANSGQEKIKVLENLVTYLCQDVNTGENDPWDQK</sequence>
<feature type="domain" description="Peptidase S8/S53" evidence="7">
    <location>
        <begin position="1016"/>
        <end position="1261"/>
    </location>
</feature>
<feature type="region of interest" description="Disordered" evidence="6">
    <location>
        <begin position="1"/>
        <end position="20"/>
    </location>
</feature>
<dbReference type="InterPro" id="IPR000209">
    <property type="entry name" value="Peptidase_S8/S53_dom"/>
</dbReference>
<feature type="compositionally biased region" description="Basic and acidic residues" evidence="6">
    <location>
        <begin position="677"/>
        <end position="687"/>
    </location>
</feature>
<evidence type="ECO:0000256" key="3">
    <source>
        <dbReference type="ARBA" id="ARBA00022801"/>
    </source>
</evidence>
<dbReference type="PROSITE" id="PS00136">
    <property type="entry name" value="SUBTILASE_ASP"/>
    <property type="match status" value="1"/>
</dbReference>
<dbReference type="Pfam" id="PF00082">
    <property type="entry name" value="Peptidase_S8"/>
    <property type="match status" value="1"/>
</dbReference>
<keyword evidence="2" id="KW-0732">Signal</keyword>
<evidence type="ECO:0000256" key="6">
    <source>
        <dbReference type="SAM" id="MobiDB-lite"/>
    </source>
</evidence>
<accession>A0ABR4ICA2</accession>
<feature type="compositionally biased region" description="Basic and acidic residues" evidence="6">
    <location>
        <begin position="559"/>
        <end position="587"/>
    </location>
</feature>
<dbReference type="Gene3D" id="1.25.40.20">
    <property type="entry name" value="Ankyrin repeat-containing domain"/>
    <property type="match status" value="1"/>
</dbReference>
<evidence type="ECO:0000259" key="7">
    <source>
        <dbReference type="Pfam" id="PF00082"/>
    </source>
</evidence>
<feature type="region of interest" description="Disordered" evidence="6">
    <location>
        <begin position="554"/>
        <end position="716"/>
    </location>
</feature>
<dbReference type="Proteomes" id="UP001610335">
    <property type="component" value="Unassembled WGS sequence"/>
</dbReference>
<dbReference type="InterPro" id="IPR036852">
    <property type="entry name" value="Peptidase_S8/S53_dom_sf"/>
</dbReference>
<keyword evidence="9" id="KW-1185">Reference proteome</keyword>
<keyword evidence="3" id="KW-0378">Hydrolase</keyword>
<dbReference type="Gene3D" id="3.40.50.200">
    <property type="entry name" value="Peptidase S8/S53 domain"/>
    <property type="match status" value="1"/>
</dbReference>
<proteinExistence type="predicted"/>
<gene>
    <name evidence="8" type="ORF">BDW59DRAFT_179913</name>
</gene>
<feature type="compositionally biased region" description="Acidic residues" evidence="6">
    <location>
        <begin position="1"/>
        <end position="18"/>
    </location>
</feature>
<dbReference type="PRINTS" id="PR00723">
    <property type="entry name" value="SUBTILISIN"/>
</dbReference>
<keyword evidence="4" id="KW-0720">Serine protease</keyword>
<reference evidence="8 9" key="1">
    <citation type="submission" date="2024-07" db="EMBL/GenBank/DDBJ databases">
        <title>Section-level genome sequencing and comparative genomics of Aspergillus sections Usti and Cavernicolus.</title>
        <authorList>
            <consortium name="Lawrence Berkeley National Laboratory"/>
            <person name="Nybo J.L."/>
            <person name="Vesth T.C."/>
            <person name="Theobald S."/>
            <person name="Frisvad J.C."/>
            <person name="Larsen T.O."/>
            <person name="Kjaerboelling I."/>
            <person name="Rothschild-Mancinelli K."/>
            <person name="Lyhne E.K."/>
            <person name="Kogle M.E."/>
            <person name="Barry K."/>
            <person name="Clum A."/>
            <person name="Na H."/>
            <person name="Ledsgaard L."/>
            <person name="Lin J."/>
            <person name="Lipzen A."/>
            <person name="Kuo A."/>
            <person name="Riley R."/>
            <person name="Mondo S."/>
            <person name="LaButti K."/>
            <person name="Haridas S."/>
            <person name="Pangalinan J."/>
            <person name="Salamov A.A."/>
            <person name="Simmons B.A."/>
            <person name="Magnuson J.K."/>
            <person name="Chen J."/>
            <person name="Drula E."/>
            <person name="Henrissat B."/>
            <person name="Wiebenga A."/>
            <person name="Lubbers R.J."/>
            <person name="Gomes A.C."/>
            <person name="Makela M.R."/>
            <person name="Stajich J."/>
            <person name="Grigoriev I.V."/>
            <person name="Mortensen U.H."/>
            <person name="De vries R.P."/>
            <person name="Baker S.E."/>
            <person name="Andersen M.R."/>
        </authorList>
    </citation>
    <scope>NUCLEOTIDE SEQUENCE [LARGE SCALE GENOMIC DNA]</scope>
    <source>
        <strain evidence="8 9">CBS 600.67</strain>
    </source>
</reference>
<dbReference type="InterPro" id="IPR023827">
    <property type="entry name" value="Peptidase_S8_Asp-AS"/>
</dbReference>
<dbReference type="EMBL" id="JBFXLS010000037">
    <property type="protein sequence ID" value="KAL2825349.1"/>
    <property type="molecule type" value="Genomic_DNA"/>
</dbReference>
<evidence type="ECO:0000313" key="8">
    <source>
        <dbReference type="EMBL" id="KAL2825349.1"/>
    </source>
</evidence>
<dbReference type="InterPro" id="IPR015500">
    <property type="entry name" value="Peptidase_S8_subtilisin-rel"/>
</dbReference>
<evidence type="ECO:0000256" key="2">
    <source>
        <dbReference type="ARBA" id="ARBA00022729"/>
    </source>
</evidence>
<dbReference type="CDD" id="cd07491">
    <property type="entry name" value="Peptidases_S8_7"/>
    <property type="match status" value="1"/>
</dbReference>
<feature type="region of interest" description="Disordered" evidence="6">
    <location>
        <begin position="799"/>
        <end position="825"/>
    </location>
</feature>
<comment type="caution">
    <text evidence="8">The sequence shown here is derived from an EMBL/GenBank/DDBJ whole genome shotgun (WGS) entry which is preliminary data.</text>
</comment>
<name>A0ABR4ICA2_9EURO</name>
<keyword evidence="5" id="KW-0865">Zymogen</keyword>
<evidence type="ECO:0000256" key="4">
    <source>
        <dbReference type="ARBA" id="ARBA00022825"/>
    </source>
</evidence>
<keyword evidence="1" id="KW-0645">Protease</keyword>
<evidence type="ECO:0000313" key="9">
    <source>
        <dbReference type="Proteomes" id="UP001610335"/>
    </source>
</evidence>
<protein>
    <recommendedName>
        <fullName evidence="7">Peptidase S8/S53 domain-containing protein</fullName>
    </recommendedName>
</protein>